<comment type="caution">
    <text evidence="1">The sequence shown here is derived from an EMBL/GenBank/DDBJ whole genome shotgun (WGS) entry which is preliminary data.</text>
</comment>
<dbReference type="RefSeq" id="WP_046144731.1">
    <property type="nucleotide sequence ID" value="NZ_LAJG01000048.1"/>
</dbReference>
<reference evidence="1 2" key="1">
    <citation type="submission" date="2015-03" db="EMBL/GenBank/DDBJ databases">
        <authorList>
            <person name="Hassan Y.I."/>
            <person name="Lepp D."/>
            <person name="Zhou T."/>
        </authorList>
    </citation>
    <scope>NUCLEOTIDE SEQUENCE [LARGE SCALE GENOMIC DNA]</scope>
    <source>
        <strain evidence="1 2">GH2-10</strain>
    </source>
</reference>
<dbReference type="NCBIfam" id="TIGR01509">
    <property type="entry name" value="HAD-SF-IA-v3"/>
    <property type="match status" value="1"/>
</dbReference>
<dbReference type="SFLD" id="SFLDG01129">
    <property type="entry name" value="C1.5:_HAD__Beta-PGM__Phosphata"/>
    <property type="match status" value="1"/>
</dbReference>
<dbReference type="AlphaFoldDB" id="A0A0F5L126"/>
<dbReference type="SFLD" id="SFLDS00003">
    <property type="entry name" value="Haloacid_Dehalogenase"/>
    <property type="match status" value="1"/>
</dbReference>
<dbReference type="Gene3D" id="1.10.150.450">
    <property type="match status" value="1"/>
</dbReference>
<dbReference type="GO" id="GO:0016787">
    <property type="term" value="F:hydrolase activity"/>
    <property type="evidence" value="ECO:0007669"/>
    <property type="project" value="UniProtKB-KW"/>
</dbReference>
<accession>A0A0F5L126</accession>
<dbReference type="Proteomes" id="UP000033514">
    <property type="component" value="Unassembled WGS sequence"/>
</dbReference>
<keyword evidence="2" id="KW-1185">Reference proteome</keyword>
<dbReference type="PATRIC" id="fig|361041.3.peg.3293"/>
<organism evidence="1 2">
    <name type="scientific">Devosia soli</name>
    <dbReference type="NCBI Taxonomy" id="361041"/>
    <lineage>
        <taxon>Bacteria</taxon>
        <taxon>Pseudomonadati</taxon>
        <taxon>Pseudomonadota</taxon>
        <taxon>Alphaproteobacteria</taxon>
        <taxon>Hyphomicrobiales</taxon>
        <taxon>Devosiaceae</taxon>
        <taxon>Devosia</taxon>
    </lineage>
</organism>
<keyword evidence="1" id="KW-0378">Hydrolase</keyword>
<dbReference type="InterPro" id="IPR006439">
    <property type="entry name" value="HAD-SF_hydro_IA"/>
</dbReference>
<dbReference type="InterPro" id="IPR010237">
    <property type="entry name" value="Pyr-5-nucltdase"/>
</dbReference>
<dbReference type="NCBIfam" id="TIGR01993">
    <property type="entry name" value="Pyr-5-nucltdase"/>
    <property type="match status" value="1"/>
</dbReference>
<name>A0A0F5L126_9HYPH</name>
<dbReference type="OrthoDB" id="9803141at2"/>
<dbReference type="SUPFAM" id="SSF56784">
    <property type="entry name" value="HAD-like"/>
    <property type="match status" value="1"/>
</dbReference>
<gene>
    <name evidence="1" type="ORF">VW35_19380</name>
</gene>
<evidence type="ECO:0000313" key="1">
    <source>
        <dbReference type="EMBL" id="KKB75914.1"/>
    </source>
</evidence>
<sequence>MISTSSLSPSLSHITDWVFDLDNTLYPRECNLFAQIDMLITQYVMNVTRLEFDAARQLQKTYYRDYGTTLNGLMTQHKIDPDHFLSTVHAIDYAPVAPHPDLVEAIRALPGRKFILTNGDVSHAHNVLGRLGGGDLFEGVYDIRAMTYVPKPHRAAYDGFFARHGIDPKSAAMFDDLEKNLVVPHEVGMSTVQVVAGPEFAHEQVEAWELGRTTGPHVHHVTGDLAGFLRNLR</sequence>
<protein>
    <submittedName>
        <fullName evidence="1">HAD family hydrolase</fullName>
    </submittedName>
</protein>
<dbReference type="SFLD" id="SFLDG01132">
    <property type="entry name" value="C1.5.3:_5'-Nucleotidase_Like"/>
    <property type="match status" value="1"/>
</dbReference>
<dbReference type="PANTHER" id="PTHR12725">
    <property type="entry name" value="HALOACID DEHALOGENASE-LIKE HYDROLASE"/>
    <property type="match status" value="1"/>
</dbReference>
<dbReference type="PANTHER" id="PTHR12725:SF117">
    <property type="entry name" value="HALOACID DEHALOGENASE-LIKE HYDROLASE"/>
    <property type="match status" value="1"/>
</dbReference>
<dbReference type="InterPro" id="IPR036412">
    <property type="entry name" value="HAD-like_sf"/>
</dbReference>
<evidence type="ECO:0000313" key="2">
    <source>
        <dbReference type="Proteomes" id="UP000033514"/>
    </source>
</evidence>
<dbReference type="Pfam" id="PF00702">
    <property type="entry name" value="Hydrolase"/>
    <property type="match status" value="1"/>
</dbReference>
<dbReference type="STRING" id="361041.VW35_19380"/>
<dbReference type="InterPro" id="IPR023214">
    <property type="entry name" value="HAD_sf"/>
</dbReference>
<dbReference type="EMBL" id="LAJG01000048">
    <property type="protein sequence ID" value="KKB75914.1"/>
    <property type="molecule type" value="Genomic_DNA"/>
</dbReference>
<dbReference type="Gene3D" id="3.40.50.1000">
    <property type="entry name" value="HAD superfamily/HAD-like"/>
    <property type="match status" value="1"/>
</dbReference>
<proteinExistence type="predicted"/>